<comment type="caution">
    <text evidence="1">The sequence shown here is derived from an EMBL/GenBank/DDBJ whole genome shotgun (WGS) entry which is preliminary data.</text>
</comment>
<dbReference type="Proteomes" id="UP001248819">
    <property type="component" value="Unassembled WGS sequence"/>
</dbReference>
<proteinExistence type="predicted"/>
<sequence>MKKIWSFLLLGFVLLSCKKKDPKEQLQYLSGYWEIDKVEFAEDSVKEYSMSPYIDYIELQQEKGFRRKVKPKFNGTSIVAGTTEEIKAIVEKDSLRLYYKTPYATWKETVISAEEDRMRILNPEGVIYHYNKYKPINVTTNEEAEQ</sequence>
<evidence type="ECO:0000313" key="2">
    <source>
        <dbReference type="Proteomes" id="UP001248819"/>
    </source>
</evidence>
<keyword evidence="2" id="KW-1185">Reference proteome</keyword>
<accession>A0ABU3CUA5</accession>
<reference evidence="1 2" key="1">
    <citation type="submission" date="2023-09" db="EMBL/GenBank/DDBJ databases">
        <authorList>
            <person name="Rey-Velasco X."/>
        </authorList>
    </citation>
    <scope>NUCLEOTIDE SEQUENCE [LARGE SCALE GENOMIC DNA]</scope>
    <source>
        <strain evidence="1 2">F297</strain>
    </source>
</reference>
<dbReference type="RefSeq" id="WP_311484101.1">
    <property type="nucleotide sequence ID" value="NZ_JAVRHP010000028.1"/>
</dbReference>
<organism evidence="1 2">
    <name type="scientific">Autumnicola edwardsiae</name>
    <dbReference type="NCBI Taxonomy" id="3075594"/>
    <lineage>
        <taxon>Bacteria</taxon>
        <taxon>Pseudomonadati</taxon>
        <taxon>Bacteroidota</taxon>
        <taxon>Flavobacteriia</taxon>
        <taxon>Flavobacteriales</taxon>
        <taxon>Flavobacteriaceae</taxon>
        <taxon>Autumnicola</taxon>
    </lineage>
</organism>
<dbReference type="EMBL" id="JAVRHP010000028">
    <property type="protein sequence ID" value="MDT0649943.1"/>
    <property type="molecule type" value="Genomic_DNA"/>
</dbReference>
<evidence type="ECO:0008006" key="3">
    <source>
        <dbReference type="Google" id="ProtNLM"/>
    </source>
</evidence>
<gene>
    <name evidence="1" type="ORF">RM529_07290</name>
</gene>
<protein>
    <recommendedName>
        <fullName evidence="3">Lipocalin-like domain-containing protein</fullName>
    </recommendedName>
</protein>
<evidence type="ECO:0000313" key="1">
    <source>
        <dbReference type="EMBL" id="MDT0649943.1"/>
    </source>
</evidence>
<name>A0ABU3CUA5_9FLAO</name>
<dbReference type="PROSITE" id="PS51257">
    <property type="entry name" value="PROKAR_LIPOPROTEIN"/>
    <property type="match status" value="1"/>
</dbReference>